<keyword evidence="2 5" id="KW-0812">Transmembrane</keyword>
<gene>
    <name evidence="6" type="ORF">MNBD_GAMMA13-2083</name>
</gene>
<proteinExistence type="predicted"/>
<feature type="transmembrane region" description="Helical" evidence="5">
    <location>
        <begin position="12"/>
        <end position="31"/>
    </location>
</feature>
<sequence>MRIGSLEFSPGRWPTLVTLVMFGFLLSLGFWQLDRAEQKKALLTRYDGGQEQAVLQLEAELKSATGLNYHSAVVAGHYDNRHQFLLDNRTHAGQAGYQILTPFVIRDSGVAVLVNRGWVPLGQSRDQFPDVDVSEHRQQISGRIKIPPEKVFMLAEEEPRQRWPWRIQQVRINALSTELGQPLLPVVLLLDAGEAEGYVRQWRPAAGFGPERNVGYAVQWFGLAITLLIIYLVVNTRRVKRNTSAS</sequence>
<protein>
    <submittedName>
        <fullName evidence="6">Cytochrome oxidase biogenesis protein Surf1, facilitates heme A insertion</fullName>
    </submittedName>
</protein>
<organism evidence="6">
    <name type="scientific">hydrothermal vent metagenome</name>
    <dbReference type="NCBI Taxonomy" id="652676"/>
    <lineage>
        <taxon>unclassified sequences</taxon>
        <taxon>metagenomes</taxon>
        <taxon>ecological metagenomes</taxon>
    </lineage>
</organism>
<feature type="transmembrane region" description="Helical" evidence="5">
    <location>
        <begin position="214"/>
        <end position="234"/>
    </location>
</feature>
<evidence type="ECO:0000313" key="6">
    <source>
        <dbReference type="EMBL" id="VAW74967.1"/>
    </source>
</evidence>
<dbReference type="PANTHER" id="PTHR23427">
    <property type="entry name" value="SURFEIT LOCUS PROTEIN"/>
    <property type="match status" value="1"/>
</dbReference>
<evidence type="ECO:0000256" key="1">
    <source>
        <dbReference type="ARBA" id="ARBA00004370"/>
    </source>
</evidence>
<dbReference type="PROSITE" id="PS50895">
    <property type="entry name" value="SURF1"/>
    <property type="match status" value="1"/>
</dbReference>
<dbReference type="PANTHER" id="PTHR23427:SF2">
    <property type="entry name" value="SURFEIT LOCUS PROTEIN 1"/>
    <property type="match status" value="1"/>
</dbReference>
<dbReference type="EMBL" id="UOFK01000063">
    <property type="protein sequence ID" value="VAW74967.1"/>
    <property type="molecule type" value="Genomic_DNA"/>
</dbReference>
<dbReference type="InterPro" id="IPR045214">
    <property type="entry name" value="Surf1/Surf4"/>
</dbReference>
<evidence type="ECO:0000256" key="4">
    <source>
        <dbReference type="ARBA" id="ARBA00023136"/>
    </source>
</evidence>
<evidence type="ECO:0000256" key="5">
    <source>
        <dbReference type="SAM" id="Phobius"/>
    </source>
</evidence>
<dbReference type="CDD" id="cd06662">
    <property type="entry name" value="SURF1"/>
    <property type="match status" value="1"/>
</dbReference>
<comment type="subcellular location">
    <subcellularLocation>
        <location evidence="1">Membrane</location>
    </subcellularLocation>
</comment>
<evidence type="ECO:0000256" key="2">
    <source>
        <dbReference type="ARBA" id="ARBA00022692"/>
    </source>
</evidence>
<dbReference type="InterPro" id="IPR002994">
    <property type="entry name" value="Surf1/Shy1"/>
</dbReference>
<dbReference type="AlphaFoldDB" id="A0A3B0YH20"/>
<dbReference type="Pfam" id="PF02104">
    <property type="entry name" value="SURF1"/>
    <property type="match status" value="1"/>
</dbReference>
<evidence type="ECO:0000256" key="3">
    <source>
        <dbReference type="ARBA" id="ARBA00022989"/>
    </source>
</evidence>
<name>A0A3B0YH20_9ZZZZ</name>
<keyword evidence="3 5" id="KW-1133">Transmembrane helix</keyword>
<accession>A0A3B0YH20</accession>
<dbReference type="GO" id="GO:0016020">
    <property type="term" value="C:membrane"/>
    <property type="evidence" value="ECO:0007669"/>
    <property type="project" value="UniProtKB-SubCell"/>
</dbReference>
<keyword evidence="4 5" id="KW-0472">Membrane</keyword>
<reference evidence="6" key="1">
    <citation type="submission" date="2018-06" db="EMBL/GenBank/DDBJ databases">
        <authorList>
            <person name="Zhirakovskaya E."/>
        </authorList>
    </citation>
    <scope>NUCLEOTIDE SEQUENCE</scope>
</reference>